<reference evidence="2 3" key="1">
    <citation type="journal article" date="2015" name="PLoS Pathog.">
        <title>Leptomonas seymouri: Adaptations to the Dixenous Life Cycle Analyzed by Genome Sequencing, Transcriptome Profiling and Co-infection with Leishmania donovani.</title>
        <authorList>
            <person name="Kraeva N."/>
            <person name="Butenko A."/>
            <person name="Hlavacova J."/>
            <person name="Kostygov A."/>
            <person name="Myskova J."/>
            <person name="Grybchuk D."/>
            <person name="Lestinova T."/>
            <person name="Votypka J."/>
            <person name="Volf P."/>
            <person name="Opperdoes F."/>
            <person name="Flegontov P."/>
            <person name="Lukes J."/>
            <person name="Yurchenko V."/>
        </authorList>
    </citation>
    <scope>NUCLEOTIDE SEQUENCE [LARGE SCALE GENOMIC DNA]</scope>
    <source>
        <strain evidence="2 3">ATCC 30220</strain>
    </source>
</reference>
<evidence type="ECO:0000256" key="1">
    <source>
        <dbReference type="SAM" id="MobiDB-lite"/>
    </source>
</evidence>
<sequence>MGCKHSTPREKPPPMPLKSSLKSDKGSTYEDMAPEGLSNGLAHHTGSALMPSGSPYRANKKSFTNGLAGTDNNAFDDDSSNHFVPYGMGDGGQPIEELEDSPDSDDMNMSFPNVDFNGSFHIRYSVKVDITPNATLPESRRGRSVPPKLLAGLSPHSSDDDLVLLCTDCGMTIDENCELMCPLTGKLHI</sequence>
<accession>A0A0N1PD07</accession>
<dbReference type="OrthoDB" id="262635at2759"/>
<dbReference type="OMA" id="MTIDENC"/>
<comment type="caution">
    <text evidence="2">The sequence shown here is derived from an EMBL/GenBank/DDBJ whole genome shotgun (WGS) entry which is preliminary data.</text>
</comment>
<dbReference type="AlphaFoldDB" id="A0A0N1PD07"/>
<organism evidence="2 3">
    <name type="scientific">Leptomonas seymouri</name>
    <dbReference type="NCBI Taxonomy" id="5684"/>
    <lineage>
        <taxon>Eukaryota</taxon>
        <taxon>Discoba</taxon>
        <taxon>Euglenozoa</taxon>
        <taxon>Kinetoplastea</taxon>
        <taxon>Metakinetoplastina</taxon>
        <taxon>Trypanosomatida</taxon>
        <taxon>Trypanosomatidae</taxon>
        <taxon>Leishmaniinae</taxon>
        <taxon>Leptomonas</taxon>
    </lineage>
</organism>
<feature type="region of interest" description="Disordered" evidence="1">
    <location>
        <begin position="1"/>
        <end position="61"/>
    </location>
</feature>
<name>A0A0N1PD07_LEPSE</name>
<evidence type="ECO:0000313" key="2">
    <source>
        <dbReference type="EMBL" id="KPI88962.1"/>
    </source>
</evidence>
<gene>
    <name evidence="2" type="ORF">ABL78_1928</name>
</gene>
<dbReference type="Proteomes" id="UP000038009">
    <property type="component" value="Unassembled WGS sequence"/>
</dbReference>
<proteinExistence type="predicted"/>
<protein>
    <submittedName>
        <fullName evidence="2">Uncharacterized protein</fullName>
    </submittedName>
</protein>
<keyword evidence="3" id="KW-1185">Reference proteome</keyword>
<dbReference type="EMBL" id="LJSK01000035">
    <property type="protein sequence ID" value="KPI88962.1"/>
    <property type="molecule type" value="Genomic_DNA"/>
</dbReference>
<dbReference type="VEuPathDB" id="TriTrypDB:Lsey_0035_0210"/>
<evidence type="ECO:0000313" key="3">
    <source>
        <dbReference type="Proteomes" id="UP000038009"/>
    </source>
</evidence>